<protein>
    <submittedName>
        <fullName evidence="1">Uncharacterized protein</fullName>
    </submittedName>
</protein>
<sequence length="197" mass="22596">MTQRNYIRIAPKPASSIATSTNKRRKRPMNMSKTVNIKDQRKKSVIIGRLWRNESLDEKLKWKVLAHSHRSSSPPFHGDGRQSSFYNNYYFQKILKQDLHSILTNRRAPGVVPMSSIKACSKRPRQVDISTTLSRQNAHALCSNAHIAEAMHQTSDNTQGLWKQNPDNISKYRDVSTFIPLQSSVFQQGLKRHRKGG</sequence>
<dbReference type="EMBL" id="JAIFTL010000169">
    <property type="protein sequence ID" value="KAG9322042.1"/>
    <property type="molecule type" value="Genomic_DNA"/>
</dbReference>
<comment type="caution">
    <text evidence="1">The sequence shown here is derived from an EMBL/GenBank/DDBJ whole genome shotgun (WGS) entry which is preliminary data.</text>
</comment>
<evidence type="ECO:0000313" key="2">
    <source>
        <dbReference type="Proteomes" id="UP000717515"/>
    </source>
</evidence>
<name>A0A9P8CWD9_MORAP</name>
<proteinExistence type="predicted"/>
<organism evidence="1 2">
    <name type="scientific">Mortierella alpina</name>
    <name type="common">Oleaginous fungus</name>
    <name type="synonym">Mortierella renispora</name>
    <dbReference type="NCBI Taxonomy" id="64518"/>
    <lineage>
        <taxon>Eukaryota</taxon>
        <taxon>Fungi</taxon>
        <taxon>Fungi incertae sedis</taxon>
        <taxon>Mucoromycota</taxon>
        <taxon>Mortierellomycotina</taxon>
        <taxon>Mortierellomycetes</taxon>
        <taxon>Mortierellales</taxon>
        <taxon>Mortierellaceae</taxon>
        <taxon>Mortierella</taxon>
    </lineage>
</organism>
<gene>
    <name evidence="1" type="ORF">KVV02_006060</name>
</gene>
<dbReference type="AlphaFoldDB" id="A0A9P8CWD9"/>
<reference evidence="1" key="1">
    <citation type="submission" date="2021-07" db="EMBL/GenBank/DDBJ databases">
        <title>Draft genome of Mortierella alpina, strain LL118, isolated from an aspen leaf litter sample.</title>
        <authorList>
            <person name="Yang S."/>
            <person name="Vinatzer B.A."/>
        </authorList>
    </citation>
    <scope>NUCLEOTIDE SEQUENCE</scope>
    <source>
        <strain evidence="1">LL118</strain>
    </source>
</reference>
<dbReference type="Proteomes" id="UP000717515">
    <property type="component" value="Unassembled WGS sequence"/>
</dbReference>
<accession>A0A9P8CWD9</accession>
<evidence type="ECO:0000313" key="1">
    <source>
        <dbReference type="EMBL" id="KAG9322042.1"/>
    </source>
</evidence>